<accession>A0A0N4V8T8</accession>
<dbReference type="GO" id="GO:0005788">
    <property type="term" value="C:endoplasmic reticulum lumen"/>
    <property type="evidence" value="ECO:0007669"/>
    <property type="project" value="TreeGrafter"/>
</dbReference>
<dbReference type="GO" id="GO:0030968">
    <property type="term" value="P:endoplasmic reticulum unfolded protein response"/>
    <property type="evidence" value="ECO:0007669"/>
    <property type="project" value="InterPro"/>
</dbReference>
<reference evidence="11" key="1">
    <citation type="submission" date="2016-04" db="UniProtKB">
        <authorList>
            <consortium name="WormBaseParasite"/>
        </authorList>
    </citation>
    <scope>IDENTIFICATION</scope>
</reference>
<dbReference type="STRING" id="51028.A0A0N4V8T8"/>
<evidence type="ECO:0000259" key="8">
    <source>
        <dbReference type="PROSITE" id="PS51914"/>
    </source>
</evidence>
<organism evidence="11">
    <name type="scientific">Enterobius vermicularis</name>
    <name type="common">Human pinworm</name>
    <dbReference type="NCBI Taxonomy" id="51028"/>
    <lineage>
        <taxon>Eukaryota</taxon>
        <taxon>Metazoa</taxon>
        <taxon>Ecdysozoa</taxon>
        <taxon>Nematoda</taxon>
        <taxon>Chromadorea</taxon>
        <taxon>Rhabditida</taxon>
        <taxon>Spirurina</taxon>
        <taxon>Oxyuridomorpha</taxon>
        <taxon>Oxyuroidea</taxon>
        <taxon>Oxyuridae</taxon>
        <taxon>Enterobius</taxon>
    </lineage>
</organism>
<keyword evidence="4" id="KW-1015">Disulfide bond</keyword>
<evidence type="ECO:0000256" key="2">
    <source>
        <dbReference type="ARBA" id="ARBA00022729"/>
    </source>
</evidence>
<keyword evidence="10" id="KW-1185">Reference proteome</keyword>
<evidence type="ECO:0000256" key="5">
    <source>
        <dbReference type="SAM" id="Coils"/>
    </source>
</evidence>
<protein>
    <submittedName>
        <fullName evidence="11">PRKCSH domain-containing protein</fullName>
    </submittedName>
</protein>
<keyword evidence="2 7" id="KW-0732">Signal</keyword>
<dbReference type="AlphaFoldDB" id="A0A0N4V8T8"/>
<feature type="signal peptide" evidence="7">
    <location>
        <begin position="1"/>
        <end position="25"/>
    </location>
</feature>
<dbReference type="InterPro" id="IPR009011">
    <property type="entry name" value="Man6P_isomerase_rcpt-bd_dom_sf"/>
</dbReference>
<comment type="subcellular location">
    <subcellularLocation>
        <location evidence="1">Endoplasmic reticulum</location>
    </subcellularLocation>
</comment>
<feature type="chain" id="PRO_5043122807" evidence="7">
    <location>
        <begin position="26"/>
        <end position="778"/>
    </location>
</feature>
<dbReference type="InterPro" id="IPR045149">
    <property type="entry name" value="OS-9-like"/>
</dbReference>
<dbReference type="PROSITE" id="PS51914">
    <property type="entry name" value="MRH"/>
    <property type="match status" value="1"/>
</dbReference>
<reference evidence="9 10" key="2">
    <citation type="submission" date="2018-10" db="EMBL/GenBank/DDBJ databases">
        <authorList>
            <consortium name="Pathogen Informatics"/>
        </authorList>
    </citation>
    <scope>NUCLEOTIDE SEQUENCE [LARGE SCALE GENOMIC DNA]</scope>
</reference>
<dbReference type="InterPro" id="IPR012913">
    <property type="entry name" value="OS9-like_dom"/>
</dbReference>
<feature type="coiled-coil region" evidence="5">
    <location>
        <begin position="260"/>
        <end position="287"/>
    </location>
</feature>
<dbReference type="InterPro" id="IPR044865">
    <property type="entry name" value="MRH_dom"/>
</dbReference>
<dbReference type="PANTHER" id="PTHR15414">
    <property type="entry name" value="OS-9-RELATED"/>
    <property type="match status" value="1"/>
</dbReference>
<name>A0A0N4V8T8_ENTVE</name>
<feature type="compositionally biased region" description="Basic and acidic residues" evidence="6">
    <location>
        <begin position="753"/>
        <end position="770"/>
    </location>
</feature>
<dbReference type="SUPFAM" id="SSF50911">
    <property type="entry name" value="Mannose 6-phosphate receptor domain"/>
    <property type="match status" value="1"/>
</dbReference>
<evidence type="ECO:0000313" key="11">
    <source>
        <dbReference type="WBParaSite" id="EVEC_0000680401-mRNA-1"/>
    </source>
</evidence>
<feature type="domain" description="MRH" evidence="8">
    <location>
        <begin position="121"/>
        <end position="239"/>
    </location>
</feature>
<dbReference type="EMBL" id="UXUI01008477">
    <property type="protein sequence ID" value="VDD91601.1"/>
    <property type="molecule type" value="Genomic_DNA"/>
</dbReference>
<evidence type="ECO:0000313" key="9">
    <source>
        <dbReference type="EMBL" id="VDD91601.1"/>
    </source>
</evidence>
<dbReference type="Gene3D" id="2.70.130.10">
    <property type="entry name" value="Mannose-6-phosphate receptor binding domain"/>
    <property type="match status" value="1"/>
</dbReference>
<evidence type="ECO:0000256" key="7">
    <source>
        <dbReference type="SAM" id="SignalP"/>
    </source>
</evidence>
<evidence type="ECO:0000313" key="10">
    <source>
        <dbReference type="Proteomes" id="UP000274131"/>
    </source>
</evidence>
<dbReference type="GO" id="GO:0030970">
    <property type="term" value="P:retrograde protein transport, ER to cytosol"/>
    <property type="evidence" value="ECO:0007669"/>
    <property type="project" value="TreeGrafter"/>
</dbReference>
<dbReference type="PANTHER" id="PTHR15414:SF5">
    <property type="entry name" value="PROTEIN OS-9"/>
    <property type="match status" value="1"/>
</dbReference>
<evidence type="ECO:0000256" key="3">
    <source>
        <dbReference type="ARBA" id="ARBA00022824"/>
    </source>
</evidence>
<feature type="region of interest" description="Disordered" evidence="6">
    <location>
        <begin position="752"/>
        <end position="771"/>
    </location>
</feature>
<evidence type="ECO:0000256" key="4">
    <source>
        <dbReference type="ARBA" id="ARBA00023157"/>
    </source>
</evidence>
<sequence length="778" mass="89394">MMEHSKHWVSLYIIIVLPCFQCSKTNFIESQEPVYDIKIDEVPLGFAKDGSQVLSEDEFDSSKVLEKGKNNLVMTSQYGQKFICTLPAPPKKKEEKEGSHEQENLPPNTIAKIVSAGFYTKKCTNREFLWWTYEVCYGSEIKQYHVEAAGTVTSTVSLGFFSKNMEIPTFKPNYDRPLYFEQQYSNGTLCDLTGKPRRTVVRYFCEQLLATNEVFIDEVDESSTCEYVINVKTGSLCKLSSFLPVGRNQEIMDVKCRPWLQGEQVSIFIAEKENERLEKEAKNQAADFLFRKATSIQKQRYSRKRLALKNSRAAKKAALIDKRLKGLYESYVKEAWRLNSESSSPQMGITKIVLDYFGDAEEAYHSTKDQEHGDLYWYFHDPFWDKSFFPPTFGYVRALNKFEQLEVNDGNLLKKIGDRSDRNAFIQFLHKVEKGIITEADLSNLLGPLSTVFQEDRIPTVENSFKIGVGDDGSVLHSAFQKRFVEDRLRLFENRVIKSIVGGDRFAPQVVMSKVARDLLSLKNLVMKQERFYKHKSDDSSRILVSYDTVEKVFTLYQDAYNRAIRRFDCGDYHIDSSGDVVDGPVIQKKVFEVKDMKPENINLLYYDELAHELHEVFPASESGTAWEENRAQSRMVRRAKRHNLRELVEIYFRKGTDEVLPKENFSRSLFNKNVEGIKAVKGLLKSLLKDSGFSEADITIHVVTSDGEILGTSADDSRVSNWIKALLEEQAKINDEVDKYQLLDKAYSFGTSKEEKDARGSGKETRRSDLPIIREVL</sequence>
<dbReference type="Proteomes" id="UP000274131">
    <property type="component" value="Unassembled WGS sequence"/>
</dbReference>
<dbReference type="WBParaSite" id="EVEC_0000680401-mRNA-1">
    <property type="protein sequence ID" value="EVEC_0000680401-mRNA-1"/>
    <property type="gene ID" value="EVEC_0000680401"/>
</dbReference>
<gene>
    <name evidence="9" type="ORF">EVEC_LOCUS6352</name>
</gene>
<keyword evidence="3" id="KW-0256">Endoplasmic reticulum</keyword>
<dbReference type="Pfam" id="PF07915">
    <property type="entry name" value="PRKCSH"/>
    <property type="match status" value="1"/>
</dbReference>
<keyword evidence="5" id="KW-0175">Coiled coil</keyword>
<evidence type="ECO:0000256" key="1">
    <source>
        <dbReference type="ARBA" id="ARBA00004240"/>
    </source>
</evidence>
<dbReference type="OrthoDB" id="448954at2759"/>
<proteinExistence type="predicted"/>
<evidence type="ECO:0000256" key="6">
    <source>
        <dbReference type="SAM" id="MobiDB-lite"/>
    </source>
</evidence>